<dbReference type="PANTHER" id="PTHR12703:SF4">
    <property type="entry name" value="TRANSMEMBRANE PROTEIN 33"/>
    <property type="match status" value="1"/>
</dbReference>
<feature type="transmembrane region" description="Helical" evidence="6">
    <location>
        <begin position="219"/>
        <end position="237"/>
    </location>
</feature>
<dbReference type="STRING" id="569365.A0A0D2AM11"/>
<keyword evidence="8" id="KW-1185">Reference proteome</keyword>
<dbReference type="AlphaFoldDB" id="A0A0D2AM11"/>
<evidence type="ECO:0000256" key="3">
    <source>
        <dbReference type="ARBA" id="ARBA00022692"/>
    </source>
</evidence>
<dbReference type="InterPro" id="IPR005344">
    <property type="entry name" value="TMEM33/Pom33"/>
</dbReference>
<comment type="similarity">
    <text evidence="2">Belongs to the PER33/POM33 family.</text>
</comment>
<dbReference type="GO" id="GO:0071786">
    <property type="term" value="P:endoplasmic reticulum tubular network organization"/>
    <property type="evidence" value="ECO:0007669"/>
    <property type="project" value="TreeGrafter"/>
</dbReference>
<dbReference type="Pfam" id="PF03661">
    <property type="entry name" value="TMEM33_Pom33"/>
    <property type="match status" value="1"/>
</dbReference>
<reference evidence="7 8" key="1">
    <citation type="submission" date="2015-01" db="EMBL/GenBank/DDBJ databases">
        <title>The Genome Sequence of Cladophialophora immunda CBS83496.</title>
        <authorList>
            <consortium name="The Broad Institute Genomics Platform"/>
            <person name="Cuomo C."/>
            <person name="de Hoog S."/>
            <person name="Gorbushina A."/>
            <person name="Stielow B."/>
            <person name="Teixiera M."/>
            <person name="Abouelleil A."/>
            <person name="Chapman S.B."/>
            <person name="Priest M."/>
            <person name="Young S.K."/>
            <person name="Wortman J."/>
            <person name="Nusbaum C."/>
            <person name="Birren B."/>
        </authorList>
    </citation>
    <scope>NUCLEOTIDE SEQUENCE [LARGE SCALE GENOMIC DNA]</scope>
    <source>
        <strain evidence="7 8">CBS 83496</strain>
    </source>
</reference>
<keyword evidence="4 6" id="KW-1133">Transmembrane helix</keyword>
<dbReference type="GO" id="GO:0005783">
    <property type="term" value="C:endoplasmic reticulum"/>
    <property type="evidence" value="ECO:0007669"/>
    <property type="project" value="TreeGrafter"/>
</dbReference>
<dbReference type="GO" id="GO:0016020">
    <property type="term" value="C:membrane"/>
    <property type="evidence" value="ECO:0007669"/>
    <property type="project" value="UniProtKB-SubCell"/>
</dbReference>
<proteinExistence type="inferred from homology"/>
<dbReference type="OrthoDB" id="5581259at2759"/>
<evidence type="ECO:0000313" key="8">
    <source>
        <dbReference type="Proteomes" id="UP000054466"/>
    </source>
</evidence>
<name>A0A0D2AM11_9EURO</name>
<feature type="transmembrane region" description="Helical" evidence="6">
    <location>
        <begin position="24"/>
        <end position="44"/>
    </location>
</feature>
<organism evidence="7 8">
    <name type="scientific">Cladophialophora immunda</name>
    <dbReference type="NCBI Taxonomy" id="569365"/>
    <lineage>
        <taxon>Eukaryota</taxon>
        <taxon>Fungi</taxon>
        <taxon>Dikarya</taxon>
        <taxon>Ascomycota</taxon>
        <taxon>Pezizomycotina</taxon>
        <taxon>Eurotiomycetes</taxon>
        <taxon>Chaetothyriomycetidae</taxon>
        <taxon>Chaetothyriales</taxon>
        <taxon>Herpotrichiellaceae</taxon>
        <taxon>Cladophialophora</taxon>
    </lineage>
</organism>
<keyword evidence="3 6" id="KW-0812">Transmembrane</keyword>
<evidence type="ECO:0000256" key="6">
    <source>
        <dbReference type="SAM" id="Phobius"/>
    </source>
</evidence>
<dbReference type="EMBL" id="KN847044">
    <property type="protein sequence ID" value="KIW26117.1"/>
    <property type="molecule type" value="Genomic_DNA"/>
</dbReference>
<protein>
    <recommendedName>
        <fullName evidence="9">Nucleoporin POM33</fullName>
    </recommendedName>
</protein>
<evidence type="ECO:0000256" key="4">
    <source>
        <dbReference type="ARBA" id="ARBA00022989"/>
    </source>
</evidence>
<dbReference type="GO" id="GO:0061024">
    <property type="term" value="P:membrane organization"/>
    <property type="evidence" value="ECO:0007669"/>
    <property type="project" value="TreeGrafter"/>
</dbReference>
<feature type="transmembrane region" description="Helical" evidence="6">
    <location>
        <begin position="56"/>
        <end position="77"/>
    </location>
</feature>
<dbReference type="PANTHER" id="PTHR12703">
    <property type="entry name" value="TRANSMEMBRANE PROTEIN 33"/>
    <property type="match status" value="1"/>
</dbReference>
<accession>A0A0D2AM11</accession>
<evidence type="ECO:0000256" key="2">
    <source>
        <dbReference type="ARBA" id="ARBA00007322"/>
    </source>
</evidence>
<sequence>MAPPPPADASLGERLAKVATTLQFAWFCGHFTLLLSVIRYSLSYLTFNYYSRWAQVTYRLAFISAVATYGIVVFKAYRARVKPGAKIGSTVYLLLSDENVQYLRELVLGDKLINHESNVICTVISLVWLFARQVPLALLPFTVYSVFHVATYTRTVIIPTFQPPKAAPSSTPTSPSASKASQSPLANSIGRFVKEYYDGSMMLVALLEILLWFRLFLSALTFSKGSWILLSIYAVFLRARYSQSQFVQGAFLQMGARIDQQVQNPNVPPALRQAWETVKGLLRQTVEATNVHKYMGGQTPQKKPQ</sequence>
<dbReference type="InterPro" id="IPR051645">
    <property type="entry name" value="PER33/POM33_regulator"/>
</dbReference>
<evidence type="ECO:0000256" key="1">
    <source>
        <dbReference type="ARBA" id="ARBA00004141"/>
    </source>
</evidence>
<keyword evidence="5 6" id="KW-0472">Membrane</keyword>
<evidence type="ECO:0000313" key="7">
    <source>
        <dbReference type="EMBL" id="KIW26117.1"/>
    </source>
</evidence>
<evidence type="ECO:0000256" key="5">
    <source>
        <dbReference type="ARBA" id="ARBA00023136"/>
    </source>
</evidence>
<dbReference type="Proteomes" id="UP000054466">
    <property type="component" value="Unassembled WGS sequence"/>
</dbReference>
<dbReference type="GeneID" id="27348438"/>
<gene>
    <name evidence="7" type="ORF">PV07_09244</name>
</gene>
<dbReference type="VEuPathDB" id="FungiDB:PV07_09244"/>
<dbReference type="RefSeq" id="XP_016246333.1">
    <property type="nucleotide sequence ID" value="XM_016396477.1"/>
</dbReference>
<comment type="subcellular location">
    <subcellularLocation>
        <location evidence="1">Membrane</location>
        <topology evidence="1">Multi-pass membrane protein</topology>
    </subcellularLocation>
</comment>
<evidence type="ECO:0008006" key="9">
    <source>
        <dbReference type="Google" id="ProtNLM"/>
    </source>
</evidence>